<evidence type="ECO:0000256" key="2">
    <source>
        <dbReference type="ARBA" id="ARBA00022475"/>
    </source>
</evidence>
<dbReference type="Proteomes" id="UP000184310">
    <property type="component" value="Unassembled WGS sequence"/>
</dbReference>
<dbReference type="InterPro" id="IPR005598">
    <property type="entry name" value="ATP_synth_I"/>
</dbReference>
<evidence type="ECO:0000256" key="3">
    <source>
        <dbReference type="ARBA" id="ARBA00022692"/>
    </source>
</evidence>
<dbReference type="AlphaFoldDB" id="A0A1M6U3Y8"/>
<evidence type="ECO:0000256" key="5">
    <source>
        <dbReference type="ARBA" id="ARBA00023136"/>
    </source>
</evidence>
<evidence type="ECO:0000256" key="1">
    <source>
        <dbReference type="ARBA" id="ARBA00004651"/>
    </source>
</evidence>
<evidence type="ECO:0000313" key="7">
    <source>
        <dbReference type="EMBL" id="SHK64005.1"/>
    </source>
</evidence>
<feature type="transmembrane region" description="Helical" evidence="6">
    <location>
        <begin position="68"/>
        <end position="89"/>
    </location>
</feature>
<evidence type="ECO:0000313" key="8">
    <source>
        <dbReference type="Proteomes" id="UP000184310"/>
    </source>
</evidence>
<dbReference type="STRING" id="1121302.SAMN02745163_04169"/>
<feature type="transmembrane region" description="Helical" evidence="6">
    <location>
        <begin position="95"/>
        <end position="114"/>
    </location>
</feature>
<accession>A0A1M6U3Y8</accession>
<proteinExistence type="predicted"/>
<keyword evidence="8" id="KW-1185">Reference proteome</keyword>
<organism evidence="7 8">
    <name type="scientific">Clostridium cavendishii DSM 21758</name>
    <dbReference type="NCBI Taxonomy" id="1121302"/>
    <lineage>
        <taxon>Bacteria</taxon>
        <taxon>Bacillati</taxon>
        <taxon>Bacillota</taxon>
        <taxon>Clostridia</taxon>
        <taxon>Eubacteriales</taxon>
        <taxon>Clostridiaceae</taxon>
        <taxon>Clostridium</taxon>
    </lineage>
</organism>
<keyword evidence="4 6" id="KW-1133">Transmembrane helix</keyword>
<dbReference type="GO" id="GO:0005886">
    <property type="term" value="C:plasma membrane"/>
    <property type="evidence" value="ECO:0007669"/>
    <property type="project" value="UniProtKB-SubCell"/>
</dbReference>
<keyword evidence="3 6" id="KW-0812">Transmembrane</keyword>
<gene>
    <name evidence="7" type="ORF">SAMN02745163_04169</name>
</gene>
<evidence type="ECO:0000256" key="4">
    <source>
        <dbReference type="ARBA" id="ARBA00022989"/>
    </source>
</evidence>
<dbReference type="Pfam" id="PF03899">
    <property type="entry name" value="ATP-synt_I"/>
    <property type="match status" value="1"/>
</dbReference>
<keyword evidence="5 6" id="KW-0472">Membrane</keyword>
<evidence type="ECO:0000256" key="6">
    <source>
        <dbReference type="SAM" id="Phobius"/>
    </source>
</evidence>
<feature type="transmembrane region" description="Helical" evidence="6">
    <location>
        <begin position="37"/>
        <end position="56"/>
    </location>
</feature>
<keyword evidence="2" id="KW-1003">Cell membrane</keyword>
<feature type="transmembrane region" description="Helical" evidence="6">
    <location>
        <begin position="12"/>
        <end position="31"/>
    </location>
</feature>
<comment type="subcellular location">
    <subcellularLocation>
        <location evidence="1">Cell membrane</location>
        <topology evidence="1">Multi-pass membrane protein</topology>
    </subcellularLocation>
</comment>
<protein>
    <recommendedName>
        <fullName evidence="9">ATP synthase I chain</fullName>
    </recommendedName>
</protein>
<name>A0A1M6U3Y8_9CLOT</name>
<sequence length="121" mass="13471">MEKCVSRLVYGVFKVNLIVGSLLALLIMILLNFSAGLAFLVGVLISSINFTTSGFITSRMFSQNKSSIVVFIGYIARLALVSIIAIYYAKEPLNLMLFITALVFHYISLVIYWFSKEKGSD</sequence>
<evidence type="ECO:0008006" key="9">
    <source>
        <dbReference type="Google" id="ProtNLM"/>
    </source>
</evidence>
<reference evidence="7 8" key="1">
    <citation type="submission" date="2016-11" db="EMBL/GenBank/DDBJ databases">
        <authorList>
            <person name="Jaros S."/>
            <person name="Januszkiewicz K."/>
            <person name="Wedrychowicz H."/>
        </authorList>
    </citation>
    <scope>NUCLEOTIDE SEQUENCE [LARGE SCALE GENOMIC DNA]</scope>
    <source>
        <strain evidence="7 8">DSM 21758</strain>
    </source>
</reference>
<dbReference type="EMBL" id="FQZB01000022">
    <property type="protein sequence ID" value="SHK64005.1"/>
    <property type="molecule type" value="Genomic_DNA"/>
</dbReference>